<dbReference type="InterPro" id="IPR012334">
    <property type="entry name" value="Pectin_lyas_fold"/>
</dbReference>
<dbReference type="Gene3D" id="3.30.2020.50">
    <property type="match status" value="1"/>
</dbReference>
<dbReference type="KEGG" id="vg:14013117"/>
<dbReference type="SUPFAM" id="SSF51126">
    <property type="entry name" value="Pectin lyase-like"/>
    <property type="match status" value="1"/>
</dbReference>
<dbReference type="InterPro" id="IPR011050">
    <property type="entry name" value="Pectin_lyase_fold/virulence"/>
</dbReference>
<gene>
    <name evidence="4" type="ORF">RaK2_00529</name>
</gene>
<dbReference type="InterPro" id="IPR039448">
    <property type="entry name" value="Beta_helix"/>
</dbReference>
<sequence length="584" mass="62451">MGNFIQPKGSTSTEIAREILSKTYSINYSEIDFIKQNLSVTGLKLLIDPNTQYIWGTISSSETGTISSWSIDSTGEIMTVLTTNGTLTLRKISVSTSTTTANSIYNFMTSDDIYNIKNVVGIEINVDYALQKAINSGLMSIYYPPSKGIYVHSNVCTLPSGFNMYGQSRKPYTVSNDASFNNCGTVIRLASGSPGIFVLSGRHTFDNIVFDGRNNTVGSMNATSQVSGCRFEKCGFYRWGIGLGRTSGYVATVYARGCNFSGNNTAMQDWIDSRAVDCTINAQVSRGIAMRTGANNNAWVGCRVEWNGTDGFYFYQSVGNVITGELIDRNGYAGITVADGASVSVTTCSIQRNGRISSNTNNGANILINDSGIILLNGNRFTSGVDDGGTGVLTPDYDIICAGGTGKILIASGNSFSGGNLGYMKEVTIANKVITGNYGLPDIINTGTYQKSSGLVKMGNTSTGTLPPAASNGTLTLSLSRPAMTQYMIPQKIVLEISARDTIGGRAEYFTVPLLCSWESTVPVINMISSKLDTYPDNVWGPSTNTPTGVQVSVSTTSDGSTITINLVSMDTRNRQIQAYIRGA</sequence>
<keyword evidence="2" id="KW-0946">Virion</keyword>
<protein>
    <submittedName>
        <fullName evidence="4">Putative structural protein</fullName>
    </submittedName>
</protein>
<evidence type="ECO:0000259" key="3">
    <source>
        <dbReference type="Pfam" id="PF13229"/>
    </source>
</evidence>
<feature type="domain" description="Right handed beta helix" evidence="3">
    <location>
        <begin position="178"/>
        <end position="350"/>
    </location>
</feature>
<dbReference type="GeneID" id="14013117"/>
<reference evidence="4 5" key="1">
    <citation type="journal article" date="2012" name="J. Virol.">
        <title>Genome of Klebsiella sp.-Infecting Bacteriophage vB_KleM_RaK2.</title>
        <authorList>
            <person name="Simoliunas E."/>
            <person name="Kaliniene L."/>
            <person name="Truncaite L."/>
            <person name="Klausa V."/>
            <person name="Zajanckauskaite A."/>
            <person name="Meskys R."/>
        </authorList>
    </citation>
    <scope>NUCLEOTIDE SEQUENCE [LARGE SCALE GENOMIC DNA]</scope>
</reference>
<dbReference type="EMBL" id="JQ513383">
    <property type="protein sequence ID" value="AFA44800.1"/>
    <property type="molecule type" value="Genomic_DNA"/>
</dbReference>
<keyword evidence="5" id="KW-1185">Reference proteome</keyword>
<proteinExistence type="predicted"/>
<evidence type="ECO:0000256" key="1">
    <source>
        <dbReference type="ARBA" id="ARBA00004328"/>
    </source>
</evidence>
<evidence type="ECO:0000256" key="2">
    <source>
        <dbReference type="ARBA" id="ARBA00022844"/>
    </source>
</evidence>
<dbReference type="Proteomes" id="UP000007524">
    <property type="component" value="Segment"/>
</dbReference>
<accession>H6X4Y6</accession>
<dbReference type="OrthoDB" id="29443at10239"/>
<dbReference type="Pfam" id="PF13229">
    <property type="entry name" value="Beta_helix"/>
    <property type="match status" value="1"/>
</dbReference>
<dbReference type="GO" id="GO:0019058">
    <property type="term" value="P:viral life cycle"/>
    <property type="evidence" value="ECO:0007669"/>
    <property type="project" value="UniProtKB-ARBA"/>
</dbReference>
<evidence type="ECO:0000313" key="5">
    <source>
        <dbReference type="Proteomes" id="UP000007524"/>
    </source>
</evidence>
<dbReference type="GO" id="GO:0051701">
    <property type="term" value="P:biological process involved in interaction with host"/>
    <property type="evidence" value="ECO:0007669"/>
    <property type="project" value="UniProtKB-ARBA"/>
</dbReference>
<comment type="subcellular location">
    <subcellularLocation>
        <location evidence="1">Virion</location>
    </subcellularLocation>
</comment>
<dbReference type="RefSeq" id="YP_007007684.1">
    <property type="nucleotide sequence ID" value="NC_019526.1"/>
</dbReference>
<dbReference type="GO" id="GO:0044423">
    <property type="term" value="C:virion component"/>
    <property type="evidence" value="ECO:0007669"/>
    <property type="project" value="UniProtKB-KW"/>
</dbReference>
<dbReference type="Gene3D" id="2.160.20.10">
    <property type="entry name" value="Single-stranded right-handed beta-helix, Pectin lyase-like"/>
    <property type="match status" value="1"/>
</dbReference>
<name>H6X4Y6_9CAUD</name>
<organism evidence="4 5">
    <name type="scientific">Klebsiella phage vB_KleM_RaK2</name>
    <dbReference type="NCBI Taxonomy" id="1147094"/>
    <lineage>
        <taxon>Viruses</taxon>
        <taxon>Duplodnaviria</taxon>
        <taxon>Heunggongvirae</taxon>
        <taxon>Uroviricota</taxon>
        <taxon>Caudoviricetes</taxon>
        <taxon>Alcyoneusvirus</taxon>
        <taxon>Alcyoneusvirus RaK2</taxon>
    </lineage>
</organism>
<evidence type="ECO:0000313" key="4">
    <source>
        <dbReference type="EMBL" id="AFA44800.1"/>
    </source>
</evidence>